<evidence type="ECO:0000256" key="7">
    <source>
        <dbReference type="SAM" id="Phobius"/>
    </source>
</evidence>
<dbReference type="CDD" id="cd16917">
    <property type="entry name" value="HATPase_UhpB-NarQ-NarX-like"/>
    <property type="match status" value="1"/>
</dbReference>
<keyword evidence="12" id="KW-1185">Reference proteome</keyword>
<dbReference type="Proteomes" id="UP001416393">
    <property type="component" value="Unassembled WGS sequence"/>
</dbReference>
<dbReference type="InterPro" id="IPR048533">
    <property type="entry name" value="VUPS"/>
</dbReference>
<protein>
    <recommendedName>
        <fullName evidence="2">histidine kinase</fullName>
        <ecNumber evidence="2">2.7.13.3</ecNumber>
    </recommendedName>
</protein>
<feature type="transmembrane region" description="Helical" evidence="7">
    <location>
        <begin position="202"/>
        <end position="227"/>
    </location>
</feature>
<comment type="caution">
    <text evidence="11">The sequence shown here is derived from an EMBL/GenBank/DDBJ whole genome shotgun (WGS) entry which is preliminary data.</text>
</comment>
<evidence type="ECO:0000256" key="3">
    <source>
        <dbReference type="ARBA" id="ARBA00022553"/>
    </source>
</evidence>
<feature type="domain" description="PAC" evidence="10">
    <location>
        <begin position="738"/>
        <end position="790"/>
    </location>
</feature>
<feature type="transmembrane region" description="Helical" evidence="7">
    <location>
        <begin position="6"/>
        <end position="27"/>
    </location>
</feature>
<feature type="coiled-coil region" evidence="6">
    <location>
        <begin position="1165"/>
        <end position="1192"/>
    </location>
</feature>
<feature type="domain" description="PAS" evidence="9">
    <location>
        <begin position="272"/>
        <end position="320"/>
    </location>
</feature>
<dbReference type="Pfam" id="PF02518">
    <property type="entry name" value="HATPase_c"/>
    <property type="match status" value="1"/>
</dbReference>
<proteinExistence type="predicted"/>
<accession>A0ABV0AFZ3</accession>
<dbReference type="InterPro" id="IPR000700">
    <property type="entry name" value="PAS-assoc_C"/>
</dbReference>
<keyword evidence="7" id="KW-1133">Transmembrane helix</keyword>
<dbReference type="Pfam" id="PF08447">
    <property type="entry name" value="PAS_3"/>
    <property type="match status" value="2"/>
</dbReference>
<dbReference type="PANTHER" id="PTHR43304:SF1">
    <property type="entry name" value="PAC DOMAIN-CONTAINING PROTEIN"/>
    <property type="match status" value="1"/>
</dbReference>
<feature type="transmembrane region" description="Helical" evidence="7">
    <location>
        <begin position="169"/>
        <end position="190"/>
    </location>
</feature>
<dbReference type="SUPFAM" id="SSF55874">
    <property type="entry name" value="ATPase domain of HSP90 chaperone/DNA topoisomerase II/histidine kinase"/>
    <property type="match status" value="1"/>
</dbReference>
<dbReference type="InterPro" id="IPR000014">
    <property type="entry name" value="PAS"/>
</dbReference>
<evidence type="ECO:0000256" key="5">
    <source>
        <dbReference type="ARBA" id="ARBA00022777"/>
    </source>
</evidence>
<feature type="transmembrane region" description="Helical" evidence="7">
    <location>
        <begin position="34"/>
        <end position="58"/>
    </location>
</feature>
<dbReference type="NCBIfam" id="TIGR00229">
    <property type="entry name" value="sensory_box"/>
    <property type="match status" value="6"/>
</dbReference>
<evidence type="ECO:0000259" key="10">
    <source>
        <dbReference type="PROSITE" id="PS50113"/>
    </source>
</evidence>
<feature type="transmembrane region" description="Helical" evidence="7">
    <location>
        <begin position="138"/>
        <end position="162"/>
    </location>
</feature>
<feature type="transmembrane region" description="Helical" evidence="7">
    <location>
        <begin position="64"/>
        <end position="85"/>
    </location>
</feature>
<dbReference type="InterPro" id="IPR052162">
    <property type="entry name" value="Sensor_kinase/Photoreceptor"/>
</dbReference>
<evidence type="ECO:0000259" key="9">
    <source>
        <dbReference type="PROSITE" id="PS50112"/>
    </source>
</evidence>
<dbReference type="InterPro" id="IPR011712">
    <property type="entry name" value="Sig_transdc_His_kin_sub3_dim/P"/>
</dbReference>
<keyword evidence="3" id="KW-0597">Phosphoprotein</keyword>
<dbReference type="EC" id="2.7.13.3" evidence="2"/>
<feature type="domain" description="PAS" evidence="9">
    <location>
        <begin position="664"/>
        <end position="734"/>
    </location>
</feature>
<dbReference type="SMART" id="SM00086">
    <property type="entry name" value="PAC"/>
    <property type="match status" value="7"/>
</dbReference>
<evidence type="ECO:0000313" key="11">
    <source>
        <dbReference type="EMBL" id="MEN3325157.1"/>
    </source>
</evidence>
<dbReference type="Pfam" id="PF13188">
    <property type="entry name" value="PAS_8"/>
    <property type="match status" value="1"/>
</dbReference>
<dbReference type="Pfam" id="PF07730">
    <property type="entry name" value="HisKA_3"/>
    <property type="match status" value="1"/>
</dbReference>
<dbReference type="InterPro" id="IPR003594">
    <property type="entry name" value="HATPase_dom"/>
</dbReference>
<dbReference type="InterPro" id="IPR013655">
    <property type="entry name" value="PAS_fold_3"/>
</dbReference>
<dbReference type="Pfam" id="PF00989">
    <property type="entry name" value="PAS"/>
    <property type="match status" value="1"/>
</dbReference>
<dbReference type="CDD" id="cd00130">
    <property type="entry name" value="PAS"/>
    <property type="match status" value="6"/>
</dbReference>
<dbReference type="EMBL" id="JAZHYP010000013">
    <property type="protein sequence ID" value="MEN3325157.1"/>
    <property type="molecule type" value="Genomic_DNA"/>
</dbReference>
<keyword evidence="7" id="KW-0472">Membrane</keyword>
<feature type="domain" description="PAC" evidence="10">
    <location>
        <begin position="866"/>
        <end position="916"/>
    </location>
</feature>
<dbReference type="InterPro" id="IPR036890">
    <property type="entry name" value="HATPase_C_sf"/>
</dbReference>
<dbReference type="Gene3D" id="3.30.565.10">
    <property type="entry name" value="Histidine kinase-like ATPase, C-terminal domain"/>
    <property type="match status" value="1"/>
</dbReference>
<dbReference type="Pfam" id="PF13426">
    <property type="entry name" value="PAS_9"/>
    <property type="match status" value="3"/>
</dbReference>
<keyword evidence="6" id="KW-0175">Coiled coil</keyword>
<keyword evidence="7" id="KW-0812">Transmembrane</keyword>
<feature type="transmembrane region" description="Helical" evidence="7">
    <location>
        <begin position="97"/>
        <end position="118"/>
    </location>
</feature>
<feature type="domain" description="PAS" evidence="9">
    <location>
        <begin position="407"/>
        <end position="462"/>
    </location>
</feature>
<reference evidence="11 12" key="1">
    <citation type="submission" date="2024-01" db="EMBL/GenBank/DDBJ databases">
        <title>Mariniflexile litorale sp. nov., isolated from the shallow sediments of the Sea of Japan.</title>
        <authorList>
            <person name="Romanenko L."/>
            <person name="Bystritskaya E."/>
            <person name="Isaeva M."/>
        </authorList>
    </citation>
    <scope>NUCLEOTIDE SEQUENCE [LARGE SCALE GENOMIC DNA]</scope>
    <source>
        <strain evidence="11 12">KCTC 32427</strain>
    </source>
</reference>
<organism evidence="11 12">
    <name type="scientific">Mariniflexile soesokkakense</name>
    <dbReference type="NCBI Taxonomy" id="1343160"/>
    <lineage>
        <taxon>Bacteria</taxon>
        <taxon>Pseudomonadati</taxon>
        <taxon>Bacteroidota</taxon>
        <taxon>Flavobacteriia</taxon>
        <taxon>Flavobacteriales</taxon>
        <taxon>Flavobacteriaceae</taxon>
        <taxon>Mariniflexile</taxon>
    </lineage>
</organism>
<dbReference type="RefSeq" id="WP_346242958.1">
    <property type="nucleotide sequence ID" value="NZ_JAZHYP010000013.1"/>
</dbReference>
<evidence type="ECO:0000259" key="8">
    <source>
        <dbReference type="PROSITE" id="PS50109"/>
    </source>
</evidence>
<keyword evidence="5" id="KW-0418">Kinase</keyword>
<dbReference type="PANTHER" id="PTHR43304">
    <property type="entry name" value="PHYTOCHROME-LIKE PROTEIN CPH1"/>
    <property type="match status" value="1"/>
</dbReference>
<dbReference type="Gene3D" id="3.30.450.20">
    <property type="entry name" value="PAS domain"/>
    <property type="match status" value="7"/>
</dbReference>
<evidence type="ECO:0000256" key="2">
    <source>
        <dbReference type="ARBA" id="ARBA00012438"/>
    </source>
</evidence>
<dbReference type="PROSITE" id="PS50109">
    <property type="entry name" value="HIS_KIN"/>
    <property type="match status" value="1"/>
</dbReference>
<comment type="catalytic activity">
    <reaction evidence="1">
        <text>ATP + protein L-histidine = ADP + protein N-phospho-L-histidine.</text>
        <dbReference type="EC" id="2.7.13.3"/>
    </reaction>
</comment>
<feature type="domain" description="PAC" evidence="10">
    <location>
        <begin position="479"/>
        <end position="531"/>
    </location>
</feature>
<sequence>MDGIAITQLLVLTLQCVIVGSLLLFLFKLRSIFGLSLIFTALGVFQFMQTFLVTAFYIEVIPGIMVSPGSMVLFTGSLFAILLIYIREDAHEARKVIYALLAANLVLAVLQIIFNWSVKGQHVINVYNLPEEVFITNSRVLIVGTIVLFMDAFLIIFIYEIISRYISSLFFKIFFSMSIIVSIDSLFFSLGAFAETDMFSQVLFSGLIAKISSTVIYSLLFWIYLYFIDEEKLKPNSNNNGFEDIFHTLTYRQKYEQVFLEKENKSIELKKSDIRFRTLFESMAIGVTYQNTFGKIIDANPAAQQILGLTLEQMQGKTSMDPDWKAIHEDGSNFSGETHPSMIAMKTGKEVNSVIMGVFNPNINDYRWIKINATPLFRNSEKKPYQVFTTFEDITNELRGKQELNELYTKYQNIIHTANIGIIELDKNAKYTFVNPAWEKLFGYSSNEVLGKSKELILPKDQPTNLLFNKLLNGEISNYQIERKYQAKNGKAVWVDSYIATNNDIHGNLNSIVGVMVDITNRKQSEEELRNSENKLSQLLNNLKSGIVVHAPNTSIMYYNQRAAEILNSRYDDLTGKQIFDYPWEFLREDGSILPIEEYPVKQIIEHKSAIKNMIIGMAHSGTTVWALLNGFPVLNEKGEIKEVIISFIEITESVLANAKIAESEEKYKNLVEYSHDLIWAIDANGVFTFFNKASKLIYGYEPEELIGKSFFNFIPKTQIEKEIATFEEFANNREKILNYESQFIHKDGHTIYTLSNVRILKDNSGTFIGATGISKDITERKHKEDDLKVSEERFRSIVEAAPDPIFIQTNNCFAYLNKLAIKLFGVKDEKDLLGKPVLNYFHPDFHKSAQERIKNLNINKKIMLGPFEQILIQENGNEVWVETKGQPIFYNGENGGLVFIRDITYRKKAEKELSESKSLLESINNNLPGAIIQYKRILNGEDALIYTSEGSKELWGISPKEAMEDCNIIWNQIDDEYVVEVKKAIEDSFENLSPWNFEYKNNLPNGTAKWIQAIGIPQKLDDNSVVWDSIMLDVTTRKKTELELSASQAKYKLLAENITDVISLHGTDATYEYISPSVKEVRGYEPEDLLGKSPNYFIHPDDISESKSQKHLEKLLKGLPVKIIYRFKHKEGHYRWVESNRQPIMNENNEVVKIVSSSRDITDRIEKEQEIISYQKSLQNLTTEMMLVEEKQRKEIAANIHDHLSQSLVISKMKLNDLNKEIQSNEKRKEIGIIIKHISEALENTRKITYELSPPVLYELGLIEAIHWLAEKIGDENKVKVQFTTDFNEIELTEPKLILIYRAIQEILTNAVKHSGTNQIDIIFTRYGQGLQIVIEDKGIGFIESQINISRKSNIGFGLFAVKERIQNLNGTFSIDSKPGFGTKVKLFVPLNPNKFL</sequence>
<dbReference type="PROSITE" id="PS50112">
    <property type="entry name" value="PAS"/>
    <property type="match status" value="6"/>
</dbReference>
<feature type="domain" description="PAS" evidence="9">
    <location>
        <begin position="1048"/>
        <end position="1120"/>
    </location>
</feature>
<feature type="domain" description="PAS" evidence="9">
    <location>
        <begin position="791"/>
        <end position="861"/>
    </location>
</feature>
<dbReference type="InterPro" id="IPR001610">
    <property type="entry name" value="PAC"/>
</dbReference>
<gene>
    <name evidence="11" type="ORF">VP395_15580</name>
</gene>
<dbReference type="SUPFAM" id="SSF55785">
    <property type="entry name" value="PYP-like sensor domain (PAS domain)"/>
    <property type="match status" value="7"/>
</dbReference>
<keyword evidence="4" id="KW-0808">Transferase</keyword>
<dbReference type="SMART" id="SM00387">
    <property type="entry name" value="HATPase_c"/>
    <property type="match status" value="1"/>
</dbReference>
<dbReference type="InterPro" id="IPR013767">
    <property type="entry name" value="PAS_fold"/>
</dbReference>
<dbReference type="InterPro" id="IPR035965">
    <property type="entry name" value="PAS-like_dom_sf"/>
</dbReference>
<evidence type="ECO:0000256" key="6">
    <source>
        <dbReference type="SAM" id="Coils"/>
    </source>
</evidence>
<feature type="domain" description="Histidine kinase" evidence="8">
    <location>
        <begin position="1301"/>
        <end position="1394"/>
    </location>
</feature>
<feature type="domain" description="PAC" evidence="10">
    <location>
        <begin position="609"/>
        <end position="663"/>
    </location>
</feature>
<dbReference type="InterPro" id="IPR005467">
    <property type="entry name" value="His_kinase_dom"/>
</dbReference>
<evidence type="ECO:0000256" key="4">
    <source>
        <dbReference type="ARBA" id="ARBA00022679"/>
    </source>
</evidence>
<name>A0ABV0AFZ3_9FLAO</name>
<feature type="domain" description="PAS" evidence="9">
    <location>
        <begin position="532"/>
        <end position="582"/>
    </location>
</feature>
<evidence type="ECO:0000256" key="1">
    <source>
        <dbReference type="ARBA" id="ARBA00000085"/>
    </source>
</evidence>
<dbReference type="PROSITE" id="PS50113">
    <property type="entry name" value="PAC"/>
    <property type="match status" value="5"/>
</dbReference>
<dbReference type="SMART" id="SM00091">
    <property type="entry name" value="PAS"/>
    <property type="match status" value="7"/>
</dbReference>
<feature type="domain" description="PAC" evidence="10">
    <location>
        <begin position="1122"/>
        <end position="1174"/>
    </location>
</feature>
<evidence type="ECO:0000313" key="12">
    <source>
        <dbReference type="Proteomes" id="UP001416393"/>
    </source>
</evidence>
<dbReference type="Pfam" id="PF20973">
    <property type="entry name" value="VUPS"/>
    <property type="match status" value="1"/>
</dbReference>